<evidence type="ECO:0000256" key="7">
    <source>
        <dbReference type="PIRNR" id="PIRNR038996"/>
    </source>
</evidence>
<dbReference type="InterPro" id="IPR050619">
    <property type="entry name" value="Flavodoxin"/>
</dbReference>
<comment type="function">
    <text evidence="7">Low-potential electron donor to a number of redox enzymes.</text>
</comment>
<evidence type="ECO:0000313" key="10">
    <source>
        <dbReference type="Proteomes" id="UP000187464"/>
    </source>
</evidence>
<keyword evidence="6 7" id="KW-0249">Electron transport</keyword>
<dbReference type="PROSITE" id="PS00201">
    <property type="entry name" value="FLAVODOXIN"/>
    <property type="match status" value="1"/>
</dbReference>
<dbReference type="SUPFAM" id="SSF52218">
    <property type="entry name" value="Flavoproteins"/>
    <property type="match status" value="1"/>
</dbReference>
<dbReference type="InterPro" id="IPR010086">
    <property type="entry name" value="Flavodoxin_lc"/>
</dbReference>
<comment type="similarity">
    <text evidence="2 7">Belongs to the flavodoxin family.</text>
</comment>
<proteinExistence type="inferred from homology"/>
<sequence length="168" mass="18405">MKSIAIIYGSSTGNTKHAAQLVAEKLAGYSPVLKDIADVSSEELLEPDILILGCPTWSIGELQDDWDTFFPQISKLDLTGKTVAFFGQGDAEGYPDTFVDALGILYDEFAKTGCTFIGEVSTEGYTFDDSQALRNGVFVGLPLDEDNESDKTDKRIEAWVNSLKQYLD</sequence>
<accession>A0A1R3SWQ2</accession>
<evidence type="ECO:0000256" key="2">
    <source>
        <dbReference type="ARBA" id="ARBA00005267"/>
    </source>
</evidence>
<dbReference type="InterPro" id="IPR029039">
    <property type="entry name" value="Flavoprotein-like_sf"/>
</dbReference>
<dbReference type="NCBIfam" id="NF006736">
    <property type="entry name" value="PRK09267.1-2"/>
    <property type="match status" value="1"/>
</dbReference>
<evidence type="ECO:0000256" key="1">
    <source>
        <dbReference type="ARBA" id="ARBA00001917"/>
    </source>
</evidence>
<keyword evidence="5 7" id="KW-0288">FMN</keyword>
<dbReference type="InterPro" id="IPR001226">
    <property type="entry name" value="Flavodoxin_CS"/>
</dbReference>
<evidence type="ECO:0000313" key="9">
    <source>
        <dbReference type="EMBL" id="SCD19961.1"/>
    </source>
</evidence>
<dbReference type="GO" id="GO:0010181">
    <property type="term" value="F:FMN binding"/>
    <property type="evidence" value="ECO:0007669"/>
    <property type="project" value="UniProtKB-UniRule"/>
</dbReference>
<dbReference type="NCBIfam" id="NF006739">
    <property type="entry name" value="PRK09267.1-5"/>
    <property type="match status" value="1"/>
</dbReference>
<evidence type="ECO:0000259" key="8">
    <source>
        <dbReference type="PROSITE" id="PS50902"/>
    </source>
</evidence>
<evidence type="ECO:0000256" key="3">
    <source>
        <dbReference type="ARBA" id="ARBA00022448"/>
    </source>
</evidence>
<dbReference type="NCBIfam" id="NF006738">
    <property type="entry name" value="PRK09267.1-4"/>
    <property type="match status" value="1"/>
</dbReference>
<comment type="cofactor">
    <cofactor evidence="1 7">
        <name>FMN</name>
        <dbReference type="ChEBI" id="CHEBI:58210"/>
    </cofactor>
</comment>
<keyword evidence="3 7" id="KW-0813">Transport</keyword>
<dbReference type="NCBIfam" id="TIGR01752">
    <property type="entry name" value="flav_long"/>
    <property type="match status" value="1"/>
</dbReference>
<dbReference type="AlphaFoldDB" id="A0A1R3SWQ2"/>
<keyword evidence="10" id="KW-1185">Reference proteome</keyword>
<evidence type="ECO:0000256" key="4">
    <source>
        <dbReference type="ARBA" id="ARBA00022630"/>
    </source>
</evidence>
<protein>
    <recommendedName>
        <fullName evidence="7">Flavodoxin</fullName>
    </recommendedName>
</protein>
<evidence type="ECO:0000256" key="6">
    <source>
        <dbReference type="ARBA" id="ARBA00022982"/>
    </source>
</evidence>
<dbReference type="Gene3D" id="3.40.50.360">
    <property type="match status" value="1"/>
</dbReference>
<organism evidence="9 10">
    <name type="scientific">Proteiniphilum saccharofermentans</name>
    <dbReference type="NCBI Taxonomy" id="1642647"/>
    <lineage>
        <taxon>Bacteria</taxon>
        <taxon>Pseudomonadati</taxon>
        <taxon>Bacteroidota</taxon>
        <taxon>Bacteroidia</taxon>
        <taxon>Bacteroidales</taxon>
        <taxon>Dysgonomonadaceae</taxon>
        <taxon>Proteiniphilum</taxon>
    </lineage>
</organism>
<feature type="domain" description="Flavodoxin-like" evidence="8">
    <location>
        <begin position="4"/>
        <end position="164"/>
    </location>
</feature>
<keyword evidence="4 7" id="KW-0285">Flavoprotein</keyword>
<reference evidence="9 10" key="1">
    <citation type="submission" date="2016-08" db="EMBL/GenBank/DDBJ databases">
        <authorList>
            <person name="Seilhamer J.J."/>
        </authorList>
    </citation>
    <scope>NUCLEOTIDE SEQUENCE [LARGE SCALE GENOMIC DNA]</scope>
    <source>
        <strain evidence="9">M3/6</strain>
    </source>
</reference>
<dbReference type="GO" id="GO:0009055">
    <property type="term" value="F:electron transfer activity"/>
    <property type="evidence" value="ECO:0007669"/>
    <property type="project" value="UniProtKB-UniRule"/>
</dbReference>
<dbReference type="RefSeq" id="WP_076929575.1">
    <property type="nucleotide sequence ID" value="NZ_LT605205.1"/>
</dbReference>
<dbReference type="Proteomes" id="UP000187464">
    <property type="component" value="Chromosome I"/>
</dbReference>
<dbReference type="InterPro" id="IPR008254">
    <property type="entry name" value="Flavodoxin/NO_synth"/>
</dbReference>
<name>A0A1R3SWQ2_9BACT</name>
<dbReference type="PANTHER" id="PTHR42809:SF1">
    <property type="entry name" value="FLAVODOXIN 1"/>
    <property type="match status" value="1"/>
</dbReference>
<dbReference type="PIRSF" id="PIRSF038996">
    <property type="entry name" value="FldA"/>
    <property type="match status" value="1"/>
</dbReference>
<dbReference type="PROSITE" id="PS50902">
    <property type="entry name" value="FLAVODOXIN_LIKE"/>
    <property type="match status" value="1"/>
</dbReference>
<dbReference type="PANTHER" id="PTHR42809">
    <property type="entry name" value="FLAVODOXIN 2"/>
    <property type="match status" value="1"/>
</dbReference>
<dbReference type="Pfam" id="PF00258">
    <property type="entry name" value="Flavodoxin_1"/>
    <property type="match status" value="1"/>
</dbReference>
<evidence type="ECO:0000256" key="5">
    <source>
        <dbReference type="ARBA" id="ARBA00022643"/>
    </source>
</evidence>
<dbReference type="STRING" id="1642647.PSM36_1136"/>
<dbReference type="KEGG" id="psac:PSM36_1136"/>
<dbReference type="EMBL" id="LT605205">
    <property type="protein sequence ID" value="SCD19961.1"/>
    <property type="molecule type" value="Genomic_DNA"/>
</dbReference>
<gene>
    <name evidence="9" type="ORF">PSM36_1136</name>
</gene>